<evidence type="ECO:0000313" key="4">
    <source>
        <dbReference type="EMBL" id="MEQ2487463.1"/>
    </source>
</evidence>
<evidence type="ECO:0000256" key="1">
    <source>
        <dbReference type="ARBA" id="ARBA00022741"/>
    </source>
</evidence>
<dbReference type="Proteomes" id="UP001487296">
    <property type="component" value="Unassembled WGS sequence"/>
</dbReference>
<sequence>MEILQLHTSIPRQRARIEQFLAASGLRLDEVDYYAALVDEESGDIIAGGGLWRDIIKCVAVADGHQGEALANTIVSHLIARANAEGHHCVKLYTKPQNRQLFESLSFRLLAEAPQAILMETGVGGIGKYSQALRLISAERQAAAAASASLPQAGVIVMNANPFTLGHRHLVEQAAAQVGTLYVLIVKEDCSVFSYAERKDMVSRGVADLANVCVVDGSDYAVSKATFPTYFLKRLSDASDTQMLLDLDLYGRHIAPALGATVRFVGSEPTDALTCRYNKLMQATLPDVRVMQRYEVDGEPVSASRVRMALVKNNLSAAAPLVPPTTLPYLIAHLATRALRTELNTTPKPGLVDSRDNGSHTDMDHAIMMRGIRALHPFFVRLALLGYAPQLPPHGEVVGIGLEAERAMLAATGGVNTHKGALFALGLAVIAAAHAAAHATAMGANPPAFLSATIAALAADFPDTQGTHGSRAKVEASPVETLKSALDNAREGYARLFADWLPFYAARRRANDTYAPHRTLLRIMAELDDTNIVHRSSVDTMIQVKMQARQLLNDFSEPGLEAMNRSFIMRNLSPGGSADMLSMVVFLYGITRQ</sequence>
<dbReference type="RefSeq" id="WP_215760550.1">
    <property type="nucleotide sequence ID" value="NZ_JAHKBE010000051.1"/>
</dbReference>
<keyword evidence="4" id="KW-0436">Ligase</keyword>
<dbReference type="InterPro" id="IPR013166">
    <property type="entry name" value="Citrate_lyase_ligase_C"/>
</dbReference>
<dbReference type="Gene3D" id="3.40.50.620">
    <property type="entry name" value="HUPs"/>
    <property type="match status" value="1"/>
</dbReference>
<dbReference type="InterPro" id="IPR005216">
    <property type="entry name" value="Citrate_lyase_ligase"/>
</dbReference>
<dbReference type="PANTHER" id="PTHR40599:SF1">
    <property type="entry name" value="[CITRATE [PRO-3S]-LYASE] LIGASE"/>
    <property type="match status" value="1"/>
</dbReference>
<dbReference type="SUPFAM" id="SSF52374">
    <property type="entry name" value="Nucleotidylyl transferase"/>
    <property type="match status" value="1"/>
</dbReference>
<name>A0ABV1FSR6_9BACT</name>
<dbReference type="InterPro" id="IPR014729">
    <property type="entry name" value="Rossmann-like_a/b/a_fold"/>
</dbReference>
<comment type="caution">
    <text evidence="4">The sequence shown here is derived from an EMBL/GenBank/DDBJ whole genome shotgun (WGS) entry which is preliminary data.</text>
</comment>
<feature type="domain" description="N-acetyltransferase" evidence="3">
    <location>
        <begin position="1"/>
        <end position="124"/>
    </location>
</feature>
<dbReference type="GO" id="GO:0008771">
    <property type="term" value="F:[citrate (pro-3S)-lyase] ligase activity"/>
    <property type="evidence" value="ECO:0007669"/>
    <property type="project" value="UniProtKB-EC"/>
</dbReference>
<accession>A0ABV1FSR6</accession>
<evidence type="ECO:0000313" key="5">
    <source>
        <dbReference type="Proteomes" id="UP001487296"/>
    </source>
</evidence>
<dbReference type="Gene3D" id="1.10.4200.10">
    <property type="entry name" value="Triphosphoribosyl-dephospho-CoA protein"/>
    <property type="match status" value="1"/>
</dbReference>
<dbReference type="Pfam" id="PF08218">
    <property type="entry name" value="Citrate_ly_lig"/>
    <property type="match status" value="1"/>
</dbReference>
<dbReference type="PANTHER" id="PTHR40599">
    <property type="entry name" value="[CITRATE [PRO-3S]-LYASE] LIGASE"/>
    <property type="match status" value="1"/>
</dbReference>
<dbReference type="EMBL" id="JBBNFP010000049">
    <property type="protein sequence ID" value="MEQ2487463.1"/>
    <property type="molecule type" value="Genomic_DNA"/>
</dbReference>
<organism evidence="4 5">
    <name type="scientific">Hallella faecis</name>
    <dbReference type="NCBI Taxonomy" id="2841596"/>
    <lineage>
        <taxon>Bacteria</taxon>
        <taxon>Pseudomonadati</taxon>
        <taxon>Bacteroidota</taxon>
        <taxon>Bacteroidia</taxon>
        <taxon>Bacteroidales</taxon>
        <taxon>Prevotellaceae</taxon>
        <taxon>Hallella</taxon>
    </lineage>
</organism>
<dbReference type="InterPro" id="IPR004821">
    <property type="entry name" value="Cyt_trans-like"/>
</dbReference>
<keyword evidence="5" id="KW-1185">Reference proteome</keyword>
<evidence type="ECO:0000256" key="2">
    <source>
        <dbReference type="ARBA" id="ARBA00022840"/>
    </source>
</evidence>
<gene>
    <name evidence="4" type="primary">citC</name>
    <name evidence="4" type="ORF">AAAT34_10485</name>
</gene>
<dbReference type="EC" id="6.2.1.22" evidence="4"/>
<dbReference type="Gene3D" id="3.40.630.30">
    <property type="match status" value="1"/>
</dbReference>
<reference evidence="4 5" key="1">
    <citation type="submission" date="2024-04" db="EMBL/GenBank/DDBJ databases">
        <title>Human intestinal bacterial collection.</title>
        <authorList>
            <person name="Pauvert C."/>
            <person name="Hitch T.C.A."/>
            <person name="Clavel T."/>
        </authorList>
    </citation>
    <scope>NUCLEOTIDE SEQUENCE [LARGE SCALE GENOMIC DNA]</scope>
    <source>
        <strain evidence="4 5">CLA-AA-H145</strain>
    </source>
</reference>
<dbReference type="InterPro" id="IPR016181">
    <property type="entry name" value="Acyl_CoA_acyltransferase"/>
</dbReference>
<dbReference type="NCBIfam" id="TIGR00124">
    <property type="entry name" value="cit_ly_ligase"/>
    <property type="match status" value="1"/>
</dbReference>
<protein>
    <submittedName>
        <fullName evidence="4">[citrate (Pro-3S)-lyase] ligase</fullName>
        <ecNumber evidence="4">6.2.1.22</ecNumber>
    </submittedName>
</protein>
<dbReference type="NCBIfam" id="TIGR00125">
    <property type="entry name" value="cyt_tran_rel"/>
    <property type="match status" value="1"/>
</dbReference>
<dbReference type="SUPFAM" id="SSF55729">
    <property type="entry name" value="Acyl-CoA N-acyltransferases (Nat)"/>
    <property type="match status" value="1"/>
</dbReference>
<proteinExistence type="predicted"/>
<dbReference type="SMART" id="SM00764">
    <property type="entry name" value="Citrate_ly_lig"/>
    <property type="match status" value="1"/>
</dbReference>
<dbReference type="Pfam" id="PF01874">
    <property type="entry name" value="CitG"/>
    <property type="match status" value="1"/>
</dbReference>
<keyword evidence="2" id="KW-0067">ATP-binding</keyword>
<dbReference type="PROSITE" id="PS51186">
    <property type="entry name" value="GNAT"/>
    <property type="match status" value="1"/>
</dbReference>
<evidence type="ECO:0000259" key="3">
    <source>
        <dbReference type="PROSITE" id="PS51186"/>
    </source>
</evidence>
<dbReference type="InterPro" id="IPR002736">
    <property type="entry name" value="CitG"/>
</dbReference>
<keyword evidence="1" id="KW-0547">Nucleotide-binding</keyword>
<dbReference type="InterPro" id="IPR000182">
    <property type="entry name" value="GNAT_dom"/>
</dbReference>